<evidence type="ECO:0000256" key="7">
    <source>
        <dbReference type="ARBA" id="ARBA00022771"/>
    </source>
</evidence>
<dbReference type="EC" id="2.3.2.27" evidence="3"/>
<keyword evidence="11" id="KW-0472">Membrane</keyword>
<evidence type="ECO:0000256" key="6">
    <source>
        <dbReference type="ARBA" id="ARBA00022723"/>
    </source>
</evidence>
<dbReference type="PROSITE" id="PS50089">
    <property type="entry name" value="ZF_RING_2"/>
    <property type="match status" value="1"/>
</dbReference>
<reference evidence="15 16" key="1">
    <citation type="submission" date="2024-06" db="EMBL/GenBank/DDBJ databases">
        <authorList>
            <person name="Kraege A."/>
            <person name="Thomma B."/>
        </authorList>
    </citation>
    <scope>NUCLEOTIDE SEQUENCE [LARGE SCALE GENOMIC DNA]</scope>
</reference>
<dbReference type="Proteomes" id="UP001497392">
    <property type="component" value="Unassembled WGS sequence"/>
</dbReference>
<dbReference type="InterPro" id="IPR013083">
    <property type="entry name" value="Znf_RING/FYVE/PHD"/>
</dbReference>
<feature type="region of interest" description="Disordered" evidence="13">
    <location>
        <begin position="36"/>
        <end position="70"/>
    </location>
</feature>
<keyword evidence="8" id="KW-0833">Ubl conjugation pathway</keyword>
<dbReference type="SMART" id="SM00184">
    <property type="entry name" value="RING"/>
    <property type="match status" value="1"/>
</dbReference>
<dbReference type="Gene3D" id="3.30.40.10">
    <property type="entry name" value="Zinc/RING finger domain, C3HC4 (zinc finger)"/>
    <property type="match status" value="1"/>
</dbReference>
<organism evidence="15 16">
    <name type="scientific">Coccomyxa viridis</name>
    <dbReference type="NCBI Taxonomy" id="1274662"/>
    <lineage>
        <taxon>Eukaryota</taxon>
        <taxon>Viridiplantae</taxon>
        <taxon>Chlorophyta</taxon>
        <taxon>core chlorophytes</taxon>
        <taxon>Trebouxiophyceae</taxon>
        <taxon>Trebouxiophyceae incertae sedis</taxon>
        <taxon>Coccomyxaceae</taxon>
        <taxon>Coccomyxa</taxon>
    </lineage>
</organism>
<keyword evidence="4" id="KW-0808">Transferase</keyword>
<protein>
    <recommendedName>
        <fullName evidence="3">RING-type E3 ubiquitin transferase</fullName>
        <ecNumber evidence="3">2.3.2.27</ecNumber>
    </recommendedName>
</protein>
<evidence type="ECO:0000256" key="1">
    <source>
        <dbReference type="ARBA" id="ARBA00000900"/>
    </source>
</evidence>
<gene>
    <name evidence="15" type="primary">g10580</name>
    <name evidence="15" type="ORF">VP750_LOCUS9488</name>
</gene>
<keyword evidence="7 12" id="KW-0863">Zinc-finger</keyword>
<evidence type="ECO:0000256" key="12">
    <source>
        <dbReference type="PROSITE-ProRule" id="PRU00175"/>
    </source>
</evidence>
<evidence type="ECO:0000256" key="11">
    <source>
        <dbReference type="ARBA" id="ARBA00023136"/>
    </source>
</evidence>
<proteinExistence type="predicted"/>
<evidence type="ECO:0000256" key="3">
    <source>
        <dbReference type="ARBA" id="ARBA00012483"/>
    </source>
</evidence>
<evidence type="ECO:0000313" key="15">
    <source>
        <dbReference type="EMBL" id="CAL5227582.1"/>
    </source>
</evidence>
<evidence type="ECO:0000256" key="10">
    <source>
        <dbReference type="ARBA" id="ARBA00022989"/>
    </source>
</evidence>
<dbReference type="PANTHER" id="PTHR45977">
    <property type="entry name" value="TARGET OF ERK KINASE MPK-1"/>
    <property type="match status" value="1"/>
</dbReference>
<name>A0ABP1G8D1_9CHLO</name>
<evidence type="ECO:0000256" key="2">
    <source>
        <dbReference type="ARBA" id="ARBA00004141"/>
    </source>
</evidence>
<evidence type="ECO:0000256" key="5">
    <source>
        <dbReference type="ARBA" id="ARBA00022692"/>
    </source>
</evidence>
<comment type="subcellular location">
    <subcellularLocation>
        <location evidence="2">Membrane</location>
        <topology evidence="2">Multi-pass membrane protein</topology>
    </subcellularLocation>
</comment>
<keyword evidence="16" id="KW-1185">Reference proteome</keyword>
<evidence type="ECO:0000256" key="13">
    <source>
        <dbReference type="SAM" id="MobiDB-lite"/>
    </source>
</evidence>
<evidence type="ECO:0000313" key="16">
    <source>
        <dbReference type="Proteomes" id="UP001497392"/>
    </source>
</evidence>
<evidence type="ECO:0000259" key="14">
    <source>
        <dbReference type="PROSITE" id="PS50089"/>
    </source>
</evidence>
<evidence type="ECO:0000256" key="4">
    <source>
        <dbReference type="ARBA" id="ARBA00022679"/>
    </source>
</evidence>
<accession>A0ABP1G8D1</accession>
<keyword evidence="6" id="KW-0479">Metal-binding</keyword>
<evidence type="ECO:0000256" key="8">
    <source>
        <dbReference type="ARBA" id="ARBA00022786"/>
    </source>
</evidence>
<dbReference type="EMBL" id="CAXHTA020000017">
    <property type="protein sequence ID" value="CAL5227582.1"/>
    <property type="molecule type" value="Genomic_DNA"/>
</dbReference>
<evidence type="ECO:0000256" key="9">
    <source>
        <dbReference type="ARBA" id="ARBA00022833"/>
    </source>
</evidence>
<keyword evidence="5" id="KW-0812">Transmembrane</keyword>
<keyword evidence="10" id="KW-1133">Transmembrane helix</keyword>
<sequence>MAWPAIIASILTIGFLGTWAAYDIFKRGNCLTQATSGRSNEAASPAGSGKPQGILRPGVQSVRHRHRPDQQEGEHTCSICLEAFQHQALKMLPCRNHFHASCIEEWLRRGGRRASCPLCMTPVFEGQA</sequence>
<dbReference type="SUPFAM" id="SSF57850">
    <property type="entry name" value="RING/U-box"/>
    <property type="match status" value="1"/>
</dbReference>
<comment type="caution">
    <text evidence="15">The sequence shown here is derived from an EMBL/GenBank/DDBJ whole genome shotgun (WGS) entry which is preliminary data.</text>
</comment>
<feature type="domain" description="RING-type" evidence="14">
    <location>
        <begin position="77"/>
        <end position="119"/>
    </location>
</feature>
<dbReference type="InterPro" id="IPR001841">
    <property type="entry name" value="Znf_RING"/>
</dbReference>
<dbReference type="Pfam" id="PF13639">
    <property type="entry name" value="zf-RING_2"/>
    <property type="match status" value="1"/>
</dbReference>
<keyword evidence="9" id="KW-0862">Zinc</keyword>
<comment type="catalytic activity">
    <reaction evidence="1">
        <text>S-ubiquitinyl-[E2 ubiquitin-conjugating enzyme]-L-cysteine + [acceptor protein]-L-lysine = [E2 ubiquitin-conjugating enzyme]-L-cysteine + N(6)-ubiquitinyl-[acceptor protein]-L-lysine.</text>
        <dbReference type="EC" id="2.3.2.27"/>
    </reaction>
</comment>